<dbReference type="EMBL" id="QUSZ01008466">
    <property type="protein sequence ID" value="RHY00375.1"/>
    <property type="molecule type" value="Genomic_DNA"/>
</dbReference>
<feature type="signal peptide" evidence="1">
    <location>
        <begin position="1"/>
        <end position="17"/>
    </location>
</feature>
<dbReference type="PANTHER" id="PTHR34859:SF2">
    <property type="entry name" value="LYSM DOMAIN-CONTAINING PROTEIN"/>
    <property type="match status" value="1"/>
</dbReference>
<gene>
    <name evidence="2" type="ORF">DYB36_013220</name>
</gene>
<dbReference type="VEuPathDB" id="FungiDB:H257_04785"/>
<reference evidence="2 3" key="1">
    <citation type="submission" date="2018-08" db="EMBL/GenBank/DDBJ databases">
        <title>Aphanomyces genome sequencing and annotation.</title>
        <authorList>
            <person name="Minardi D."/>
            <person name="Oidtmann B."/>
            <person name="Van Der Giezen M."/>
            <person name="Studholme D.J."/>
        </authorList>
    </citation>
    <scope>NUCLEOTIDE SEQUENCE [LARGE SCALE GENOMIC DNA]</scope>
    <source>
        <strain evidence="2 3">Kv</strain>
    </source>
</reference>
<keyword evidence="1" id="KW-0732">Signal</keyword>
<evidence type="ECO:0000313" key="2">
    <source>
        <dbReference type="EMBL" id="RHY00375.1"/>
    </source>
</evidence>
<dbReference type="AlphaFoldDB" id="A0A397A203"/>
<name>A0A397A203_APHAT</name>
<dbReference type="PANTHER" id="PTHR34859">
    <property type="entry name" value="UNNAMED PRODUCT"/>
    <property type="match status" value="1"/>
</dbReference>
<organism evidence="2 3">
    <name type="scientific">Aphanomyces astaci</name>
    <name type="common">Crayfish plague agent</name>
    <dbReference type="NCBI Taxonomy" id="112090"/>
    <lineage>
        <taxon>Eukaryota</taxon>
        <taxon>Sar</taxon>
        <taxon>Stramenopiles</taxon>
        <taxon>Oomycota</taxon>
        <taxon>Saprolegniomycetes</taxon>
        <taxon>Saprolegniales</taxon>
        <taxon>Verrucalvaceae</taxon>
        <taxon>Aphanomyces</taxon>
    </lineage>
</organism>
<evidence type="ECO:0000313" key="3">
    <source>
        <dbReference type="Proteomes" id="UP000265427"/>
    </source>
</evidence>
<comment type="caution">
    <text evidence="2">The sequence shown here is derived from an EMBL/GenBank/DDBJ whole genome shotgun (WGS) entry which is preliminary data.</text>
</comment>
<proteinExistence type="predicted"/>
<feature type="chain" id="PRO_5017359598" evidence="1">
    <location>
        <begin position="18"/>
        <end position="355"/>
    </location>
</feature>
<dbReference type="Proteomes" id="UP000265427">
    <property type="component" value="Unassembled WGS sequence"/>
</dbReference>
<protein>
    <submittedName>
        <fullName evidence="2">Uncharacterized protein</fullName>
    </submittedName>
</protein>
<accession>A0A397A203</accession>
<evidence type="ECO:0000256" key="1">
    <source>
        <dbReference type="SAM" id="SignalP"/>
    </source>
</evidence>
<sequence length="355" mass="38246">MANFLAFITVFAAMASATVNQTDDRQLQTTDASFCWKTSQTRGIGQVPVSCATGQERLGLLCYDKCPVGTTRKGLDCHSNCPAGFADQGLFCRNSEYGRGAGYPWKFGDWLNDRGMYKRCQKDHGQGKCEKWGWVVYPKCLPGYTSFGCCICRPTRPNCEALGLGGRLDLSCAKKITIMGPSLGTCASNEDRDAGLCYPKCNPNYTGVGPVCWGRPPTSWVHCGLGAAKTSRICATAIKDQILSVGQLVFNIGTAFTGSSAKALQAPADVSKVAELTKAWDTIKNKPLVKRAMQVYDTANRGKTGYQAIEELEQANSTTEDYVRIAASIASILDPTGISDVIAAYTYSTCDKVAA</sequence>